<evidence type="ECO:0000256" key="4">
    <source>
        <dbReference type="ARBA" id="ARBA00022741"/>
    </source>
</evidence>
<accession>A0A6J6KVP7</accession>
<dbReference type="PANTHER" id="PTHR19136">
    <property type="entry name" value="MOLYBDENUM COFACTOR GUANYLYLTRANSFERASE"/>
    <property type="match status" value="1"/>
</dbReference>
<proteinExistence type="predicted"/>
<keyword evidence="5" id="KW-0460">Magnesium</keyword>
<dbReference type="GO" id="GO:0016779">
    <property type="term" value="F:nucleotidyltransferase activity"/>
    <property type="evidence" value="ECO:0007669"/>
    <property type="project" value="TreeGrafter"/>
</dbReference>
<keyword evidence="7" id="KW-0501">Molybdenum cofactor biosynthesis</keyword>
<dbReference type="GO" id="GO:0006777">
    <property type="term" value="P:Mo-molybdopterin cofactor biosynthetic process"/>
    <property type="evidence" value="ECO:0007669"/>
    <property type="project" value="UniProtKB-KW"/>
</dbReference>
<dbReference type="CDD" id="cd02503">
    <property type="entry name" value="MobA"/>
    <property type="match status" value="1"/>
</dbReference>
<evidence type="ECO:0000256" key="5">
    <source>
        <dbReference type="ARBA" id="ARBA00022842"/>
    </source>
</evidence>
<reference evidence="9" key="1">
    <citation type="submission" date="2020-05" db="EMBL/GenBank/DDBJ databases">
        <authorList>
            <person name="Chiriac C."/>
            <person name="Salcher M."/>
            <person name="Ghai R."/>
            <person name="Kavagutti S V."/>
        </authorList>
    </citation>
    <scope>NUCLEOTIDE SEQUENCE</scope>
</reference>
<dbReference type="PANTHER" id="PTHR19136:SF81">
    <property type="entry name" value="MOLYBDENUM COFACTOR GUANYLYLTRANSFERASE"/>
    <property type="match status" value="1"/>
</dbReference>
<keyword evidence="1" id="KW-0963">Cytoplasm</keyword>
<dbReference type="SUPFAM" id="SSF53448">
    <property type="entry name" value="Nucleotide-diphospho-sugar transferases"/>
    <property type="match status" value="1"/>
</dbReference>
<dbReference type="InterPro" id="IPR029044">
    <property type="entry name" value="Nucleotide-diphossugar_trans"/>
</dbReference>
<dbReference type="GO" id="GO:0005525">
    <property type="term" value="F:GTP binding"/>
    <property type="evidence" value="ECO:0007669"/>
    <property type="project" value="UniProtKB-KW"/>
</dbReference>
<keyword evidence="6" id="KW-0342">GTP-binding</keyword>
<dbReference type="InterPro" id="IPR013482">
    <property type="entry name" value="Molybde_CF_guanTrfase"/>
</dbReference>
<evidence type="ECO:0000313" key="9">
    <source>
        <dbReference type="EMBL" id="CAB4653661.1"/>
    </source>
</evidence>
<dbReference type="Gene3D" id="3.90.550.10">
    <property type="entry name" value="Spore Coat Polysaccharide Biosynthesis Protein SpsA, Chain A"/>
    <property type="match status" value="1"/>
</dbReference>
<name>A0A6J6KVP7_9ZZZZ</name>
<evidence type="ECO:0000256" key="6">
    <source>
        <dbReference type="ARBA" id="ARBA00023134"/>
    </source>
</evidence>
<evidence type="ECO:0000256" key="2">
    <source>
        <dbReference type="ARBA" id="ARBA00022679"/>
    </source>
</evidence>
<gene>
    <name evidence="9" type="ORF">UFOPK2265_00315</name>
</gene>
<evidence type="ECO:0000256" key="3">
    <source>
        <dbReference type="ARBA" id="ARBA00022723"/>
    </source>
</evidence>
<keyword evidence="3" id="KW-0479">Metal-binding</keyword>
<dbReference type="InterPro" id="IPR025877">
    <property type="entry name" value="MobA-like_NTP_Trfase"/>
</dbReference>
<evidence type="ECO:0000256" key="7">
    <source>
        <dbReference type="ARBA" id="ARBA00023150"/>
    </source>
</evidence>
<feature type="domain" description="MobA-like NTP transferase" evidence="8">
    <location>
        <begin position="8"/>
        <end position="157"/>
    </location>
</feature>
<organism evidence="9">
    <name type="scientific">freshwater metagenome</name>
    <dbReference type="NCBI Taxonomy" id="449393"/>
    <lineage>
        <taxon>unclassified sequences</taxon>
        <taxon>metagenomes</taxon>
        <taxon>ecological metagenomes</taxon>
    </lineage>
</organism>
<dbReference type="GO" id="GO:0046872">
    <property type="term" value="F:metal ion binding"/>
    <property type="evidence" value="ECO:0007669"/>
    <property type="project" value="UniProtKB-KW"/>
</dbReference>
<dbReference type="AlphaFoldDB" id="A0A6J6KVP7"/>
<keyword evidence="2" id="KW-0808">Transferase</keyword>
<protein>
    <submittedName>
        <fullName evidence="9">Unannotated protein</fullName>
    </submittedName>
</protein>
<sequence>MQTKSASVIVLSGGTSRRFGSDKSQAKIAGKSLIAIILGSIPSEFKVVIVGEDPKIESSQYQCVLEEPIGGGPLAGFKAGLDVSESELVALIATDMPFASGPVLNLINSIRTHDDAVMYVDAKGFNQPLAAVYRSKSVERALTDMGELHGKSMRELVSHLNIQEIEMSDEVALALVDIDTVADLEQAIAFAAKVKDNSSS</sequence>
<evidence type="ECO:0000256" key="1">
    <source>
        <dbReference type="ARBA" id="ARBA00022490"/>
    </source>
</evidence>
<evidence type="ECO:0000259" key="8">
    <source>
        <dbReference type="Pfam" id="PF12804"/>
    </source>
</evidence>
<keyword evidence="4" id="KW-0547">Nucleotide-binding</keyword>
<dbReference type="Pfam" id="PF12804">
    <property type="entry name" value="NTP_transf_3"/>
    <property type="match status" value="1"/>
</dbReference>
<dbReference type="EMBL" id="CAEZWP010000008">
    <property type="protein sequence ID" value="CAB4653661.1"/>
    <property type="molecule type" value="Genomic_DNA"/>
</dbReference>